<dbReference type="InterPro" id="IPR007359">
    <property type="entry name" value="SigmaE_reg_RseC_MucC"/>
</dbReference>
<keyword evidence="3" id="KW-1185">Reference proteome</keyword>
<dbReference type="EMBL" id="CP073347">
    <property type="protein sequence ID" value="UTW11802.1"/>
    <property type="molecule type" value="Genomic_DNA"/>
</dbReference>
<dbReference type="PANTHER" id="PTHR35867">
    <property type="entry name" value="PROTEIN RSEC"/>
    <property type="match status" value="1"/>
</dbReference>
<dbReference type="InterPro" id="IPR026268">
    <property type="entry name" value="RseC"/>
</dbReference>
<reference evidence="2" key="1">
    <citation type="submission" date="2021-04" db="EMBL/GenBank/DDBJ databases">
        <title>Oceanospirillales bacteria with DddD are important DMSP degraders in coastal seawater.</title>
        <authorList>
            <person name="Liu J."/>
        </authorList>
    </citation>
    <scope>NUCLEOTIDE SEQUENCE</scope>
    <source>
        <strain evidence="2">D13-1</strain>
    </source>
</reference>
<name>A0ABY5HHG6_9GAMM</name>
<evidence type="ECO:0000313" key="2">
    <source>
        <dbReference type="EMBL" id="UTW11802.1"/>
    </source>
</evidence>
<proteinExistence type="predicted"/>
<keyword evidence="1" id="KW-0472">Membrane</keyword>
<feature type="transmembrane region" description="Helical" evidence="1">
    <location>
        <begin position="108"/>
        <end position="127"/>
    </location>
</feature>
<dbReference type="Proteomes" id="UP001058461">
    <property type="component" value="Chromosome"/>
</dbReference>
<gene>
    <name evidence="2" type="ORF">KDW95_21565</name>
</gene>
<evidence type="ECO:0000313" key="3">
    <source>
        <dbReference type="Proteomes" id="UP001058461"/>
    </source>
</evidence>
<dbReference type="PIRSF" id="PIRSF004923">
    <property type="entry name" value="RseC"/>
    <property type="match status" value="1"/>
</dbReference>
<dbReference type="RefSeq" id="WP_255853842.1">
    <property type="nucleotide sequence ID" value="NZ_CP073347.1"/>
</dbReference>
<organism evidence="2 3">
    <name type="scientific">Marinobacterium rhizophilum</name>
    <dbReference type="NCBI Taxonomy" id="420402"/>
    <lineage>
        <taxon>Bacteria</taxon>
        <taxon>Pseudomonadati</taxon>
        <taxon>Pseudomonadota</taxon>
        <taxon>Gammaproteobacteria</taxon>
        <taxon>Oceanospirillales</taxon>
        <taxon>Oceanospirillaceae</taxon>
        <taxon>Marinobacterium</taxon>
    </lineage>
</organism>
<keyword evidence="1" id="KW-1133">Transmembrane helix</keyword>
<sequence length="144" mass="15262">MLQEEAVVVAVEAGNIWVESERTDACQSCSASKGCGQRVLAEYASQRSERLLIDNPLGLVARVGDRVSVGIEEGSFLQASLLLYTLPLILLFLGGYLGSFYGTSELPAIAGSVAGLATGLLLARGAGQRLARSCRYQPVLMNII</sequence>
<keyword evidence="1" id="KW-0812">Transmembrane</keyword>
<evidence type="ECO:0000256" key="1">
    <source>
        <dbReference type="SAM" id="Phobius"/>
    </source>
</evidence>
<protein>
    <submittedName>
        <fullName evidence="2">SoxR reducing system RseC family protein</fullName>
    </submittedName>
</protein>
<accession>A0ABY5HHG6</accession>
<feature type="transmembrane region" description="Helical" evidence="1">
    <location>
        <begin position="81"/>
        <end position="102"/>
    </location>
</feature>
<dbReference type="Pfam" id="PF04246">
    <property type="entry name" value="RseC_MucC"/>
    <property type="match status" value="1"/>
</dbReference>
<dbReference type="PANTHER" id="PTHR35867:SF1">
    <property type="entry name" value="PROTEIN RSEC"/>
    <property type="match status" value="1"/>
</dbReference>